<dbReference type="OrthoDB" id="410381at2759"/>
<gene>
    <name evidence="13" type="ORF">PMACD_LOCUS14817</name>
</gene>
<dbReference type="InterPro" id="IPR000477">
    <property type="entry name" value="RT_dom"/>
</dbReference>
<evidence type="ECO:0000256" key="9">
    <source>
        <dbReference type="ARBA" id="ARBA00023242"/>
    </source>
</evidence>
<evidence type="ECO:0000313" key="13">
    <source>
        <dbReference type="EMBL" id="CAF4942058.1"/>
    </source>
</evidence>
<dbReference type="PANTHER" id="PTHR33332">
    <property type="entry name" value="REVERSE TRANSCRIPTASE DOMAIN-CONTAINING PROTEIN"/>
    <property type="match status" value="1"/>
</dbReference>
<keyword evidence="3" id="KW-0863">Zinc-finger</keyword>
<evidence type="ECO:0000259" key="11">
    <source>
        <dbReference type="PROSITE" id="PS50878"/>
    </source>
</evidence>
<dbReference type="PRINTS" id="PR00047">
    <property type="entry name" value="STROIDFINGER"/>
</dbReference>
<keyword evidence="4" id="KW-0862">Zinc</keyword>
<feature type="region of interest" description="Disordered" evidence="10">
    <location>
        <begin position="1"/>
        <end position="31"/>
    </location>
</feature>
<evidence type="ECO:0000259" key="12">
    <source>
        <dbReference type="PROSITE" id="PS51030"/>
    </source>
</evidence>
<dbReference type="Pfam" id="PF00078">
    <property type="entry name" value="RVT_1"/>
    <property type="match status" value="1"/>
</dbReference>
<dbReference type="CDD" id="cd01650">
    <property type="entry name" value="RT_nLTR_like"/>
    <property type="match status" value="1"/>
</dbReference>
<evidence type="ECO:0008006" key="15">
    <source>
        <dbReference type="Google" id="ProtNLM"/>
    </source>
</evidence>
<dbReference type="SUPFAM" id="SSF56219">
    <property type="entry name" value="DNase I-like"/>
    <property type="match status" value="1"/>
</dbReference>
<sequence length="951" mass="108772">MEVAQAPLQLTQTEHPDSRIAGEESTSPLRWSPPTSAALVAAALAPPALRPWLPDPPTKKTNHLGLVCVVCGDTSSGKHYGILACNGCSGFFKRSVRRKLIYRCQAGTGRCVVDKAHRNQCQACRLKKCLAMGMNKDDGNNYLWVKLDRYATEIGLVYNPGDTNFSKFLEELRLQLRERKRAVVFGDFNIDLVKKNEKQTKQYMDVMDEAGYNIINKIRKKYCTRDSKTRKSIIDHVCSNLRSDRFHMAFIETGMSDHRQLYIELKKSKAPQLIYSEYEAIDYAKFNKLFTTYNLDVATLDYSLLEDTIKDCVRKCKQVKKNILNPPQKDWISGEVISAIHFRNQLWAELKKDPTNIVVQAQYTTTRDTVKRKIRETKDNYFSNEFIKHAKNPKKMWSLINKLASNKLNKDCTPSKLIIDTKELTQTTDICAAFNTYFSTIGLKLANEIPTQFHINFTLALPQSLNSELSNFNPCTTLEITNIIKTLNTNCSSGIDGINTKTIKCVVDHISEYLSICFNKLLHNGEFPDSLKKARVAPIHKSGPKTEPGNYRPISILPTISKILEKIIYSRLDTYLQTNNFIFKRQYGFRSKSSTLSATADLVSDIKQNIDSKKMVLGVFIDLKKAFDTVSHNLLLKKLECIGIKDRALKLFKSYLSNRTQIVKIGNAQSSEIPITCGVPQGSILGPLLFLIYINNIHELGLHGRITLYADDTCLFYFGSNIQTMVAQAQSDLNVLSSWFQQNLLTINISKTSYVIFKATNKLIPIFQPLKVQDVEINNKKWEKYLGLRMDTNLKWNFHISHIITKLKSLIGRFWSISKCIPQSVRHLIYNCLVKPHFIYLIEIWGTACKNKISTIQTLQNKLIKALFRYNFLTPTNKIYQETKIMTIKQLYVYSTCILIKKNLNNSLHSNLSFNKIKYTTTRNTRRASLLILPKPRTNYLKRSIKPGPHL</sequence>
<feature type="domain" description="Nuclear receptor" evidence="12">
    <location>
        <begin position="65"/>
        <end position="141"/>
    </location>
</feature>
<evidence type="ECO:0000256" key="2">
    <source>
        <dbReference type="ARBA" id="ARBA00022723"/>
    </source>
</evidence>
<keyword evidence="5" id="KW-0805">Transcription regulation</keyword>
<dbReference type="InterPro" id="IPR013088">
    <property type="entry name" value="Znf_NHR/GATA"/>
</dbReference>
<keyword evidence="14" id="KW-1185">Reference proteome</keyword>
<dbReference type="GO" id="GO:0043565">
    <property type="term" value="F:sequence-specific DNA binding"/>
    <property type="evidence" value="ECO:0007669"/>
    <property type="project" value="InterPro"/>
</dbReference>
<dbReference type="SUPFAM" id="SSF57716">
    <property type="entry name" value="Glucocorticoid receptor-like (DNA-binding domain)"/>
    <property type="match status" value="1"/>
</dbReference>
<dbReference type="Proteomes" id="UP000663880">
    <property type="component" value="Unassembled WGS sequence"/>
</dbReference>
<organism evidence="13 14">
    <name type="scientific">Pieris macdunnoughi</name>
    <dbReference type="NCBI Taxonomy" id="345717"/>
    <lineage>
        <taxon>Eukaryota</taxon>
        <taxon>Metazoa</taxon>
        <taxon>Ecdysozoa</taxon>
        <taxon>Arthropoda</taxon>
        <taxon>Hexapoda</taxon>
        <taxon>Insecta</taxon>
        <taxon>Pterygota</taxon>
        <taxon>Neoptera</taxon>
        <taxon>Endopterygota</taxon>
        <taxon>Lepidoptera</taxon>
        <taxon>Glossata</taxon>
        <taxon>Ditrysia</taxon>
        <taxon>Papilionoidea</taxon>
        <taxon>Pieridae</taxon>
        <taxon>Pierinae</taxon>
        <taxon>Pieris</taxon>
    </lineage>
</organism>
<keyword evidence="2" id="KW-0479">Metal-binding</keyword>
<evidence type="ECO:0000256" key="4">
    <source>
        <dbReference type="ARBA" id="ARBA00022833"/>
    </source>
</evidence>
<dbReference type="Gene3D" id="3.30.50.10">
    <property type="entry name" value="Erythroid Transcription Factor GATA-1, subunit A"/>
    <property type="match status" value="1"/>
</dbReference>
<reference evidence="13" key="1">
    <citation type="submission" date="2021-02" db="EMBL/GenBank/DDBJ databases">
        <authorList>
            <person name="Steward A R."/>
        </authorList>
    </citation>
    <scope>NUCLEOTIDE SEQUENCE</scope>
</reference>
<comment type="subcellular location">
    <subcellularLocation>
        <location evidence="1">Nucleus</location>
    </subcellularLocation>
</comment>
<dbReference type="InterPro" id="IPR043502">
    <property type="entry name" value="DNA/RNA_pol_sf"/>
</dbReference>
<feature type="domain" description="Reverse transcriptase" evidence="11">
    <location>
        <begin position="520"/>
        <end position="790"/>
    </location>
</feature>
<dbReference type="Pfam" id="PF00105">
    <property type="entry name" value="zf-C4"/>
    <property type="match status" value="1"/>
</dbReference>
<dbReference type="AlphaFoldDB" id="A0A821XHH9"/>
<dbReference type="GO" id="GO:0071897">
    <property type="term" value="P:DNA biosynthetic process"/>
    <property type="evidence" value="ECO:0007669"/>
    <property type="project" value="UniProtKB-ARBA"/>
</dbReference>
<dbReference type="GO" id="GO:0008270">
    <property type="term" value="F:zinc ion binding"/>
    <property type="evidence" value="ECO:0007669"/>
    <property type="project" value="UniProtKB-KW"/>
</dbReference>
<evidence type="ECO:0000256" key="8">
    <source>
        <dbReference type="ARBA" id="ARBA00023170"/>
    </source>
</evidence>
<dbReference type="PROSITE" id="PS50878">
    <property type="entry name" value="RT_POL"/>
    <property type="match status" value="1"/>
</dbReference>
<proteinExistence type="predicted"/>
<evidence type="ECO:0000256" key="7">
    <source>
        <dbReference type="ARBA" id="ARBA00023163"/>
    </source>
</evidence>
<keyword evidence="9" id="KW-0539">Nucleus</keyword>
<evidence type="ECO:0000256" key="10">
    <source>
        <dbReference type="SAM" id="MobiDB-lite"/>
    </source>
</evidence>
<evidence type="ECO:0000256" key="1">
    <source>
        <dbReference type="ARBA" id="ARBA00004123"/>
    </source>
</evidence>
<dbReference type="PROSITE" id="PS51030">
    <property type="entry name" value="NUCLEAR_REC_DBD_2"/>
    <property type="match status" value="1"/>
</dbReference>
<dbReference type="GO" id="GO:0003700">
    <property type="term" value="F:DNA-binding transcription factor activity"/>
    <property type="evidence" value="ECO:0007669"/>
    <property type="project" value="InterPro"/>
</dbReference>
<accession>A0A821XHH9</accession>
<keyword evidence="7" id="KW-0804">Transcription</keyword>
<keyword evidence="8" id="KW-0675">Receptor</keyword>
<protein>
    <recommendedName>
        <fullName evidence="15">Reverse transcriptase domain-containing protein</fullName>
    </recommendedName>
</protein>
<evidence type="ECO:0000256" key="6">
    <source>
        <dbReference type="ARBA" id="ARBA00023125"/>
    </source>
</evidence>
<name>A0A821XHH9_9NEOP</name>
<dbReference type="SUPFAM" id="SSF56672">
    <property type="entry name" value="DNA/RNA polymerases"/>
    <property type="match status" value="1"/>
</dbReference>
<dbReference type="PROSITE" id="PS00031">
    <property type="entry name" value="NUCLEAR_REC_DBD_1"/>
    <property type="match status" value="1"/>
</dbReference>
<keyword evidence="6" id="KW-0238">DNA-binding</keyword>
<dbReference type="EMBL" id="CAJOBZ010000067">
    <property type="protein sequence ID" value="CAF4942058.1"/>
    <property type="molecule type" value="Genomic_DNA"/>
</dbReference>
<dbReference type="InterPro" id="IPR036691">
    <property type="entry name" value="Endo/exonu/phosph_ase_sf"/>
</dbReference>
<dbReference type="InterPro" id="IPR001628">
    <property type="entry name" value="Znf_hrmn_rcpt"/>
</dbReference>
<comment type="caution">
    <text evidence="13">The sequence shown here is derived from an EMBL/GenBank/DDBJ whole genome shotgun (WGS) entry which is preliminary data.</text>
</comment>
<evidence type="ECO:0000256" key="3">
    <source>
        <dbReference type="ARBA" id="ARBA00022771"/>
    </source>
</evidence>
<evidence type="ECO:0000313" key="14">
    <source>
        <dbReference type="Proteomes" id="UP000663880"/>
    </source>
</evidence>
<dbReference type="GO" id="GO:0005634">
    <property type="term" value="C:nucleus"/>
    <property type="evidence" value="ECO:0007669"/>
    <property type="project" value="UniProtKB-SubCell"/>
</dbReference>
<dbReference type="SMART" id="SM00399">
    <property type="entry name" value="ZnF_C4"/>
    <property type="match status" value="1"/>
</dbReference>
<evidence type="ECO:0000256" key="5">
    <source>
        <dbReference type="ARBA" id="ARBA00023015"/>
    </source>
</evidence>